<dbReference type="PROSITE" id="PS51379">
    <property type="entry name" value="4FE4S_FER_2"/>
    <property type="match status" value="1"/>
</dbReference>
<proteinExistence type="predicted"/>
<feature type="non-terminal residue" evidence="6">
    <location>
        <position position="1"/>
    </location>
</feature>
<dbReference type="GO" id="GO:0008616">
    <property type="term" value="P:tRNA queuosine(34) biosynthetic process"/>
    <property type="evidence" value="ECO:0007669"/>
    <property type="project" value="InterPro"/>
</dbReference>
<evidence type="ECO:0000259" key="5">
    <source>
        <dbReference type="PROSITE" id="PS51379"/>
    </source>
</evidence>
<accession>W4LTG1</accession>
<dbReference type="Pfam" id="PF13484">
    <property type="entry name" value="Fer4_16"/>
    <property type="match status" value="1"/>
</dbReference>
<dbReference type="PROSITE" id="PS00198">
    <property type="entry name" value="4FE4S_FER_1"/>
    <property type="match status" value="1"/>
</dbReference>
<dbReference type="GO" id="GO:0046872">
    <property type="term" value="F:metal ion binding"/>
    <property type="evidence" value="ECO:0007669"/>
    <property type="project" value="UniProtKB-KW"/>
</dbReference>
<dbReference type="InterPro" id="IPR011989">
    <property type="entry name" value="ARM-like"/>
</dbReference>
<comment type="caution">
    <text evidence="6">The sequence shown here is derived from an EMBL/GenBank/DDBJ whole genome shotgun (WGS) entry which is preliminary data.</text>
</comment>
<organism evidence="6 7">
    <name type="scientific">Candidatus Entotheonella gemina</name>
    <dbReference type="NCBI Taxonomy" id="1429439"/>
    <lineage>
        <taxon>Bacteria</taxon>
        <taxon>Pseudomonadati</taxon>
        <taxon>Nitrospinota/Tectimicrobiota group</taxon>
        <taxon>Candidatus Tectimicrobiota</taxon>
        <taxon>Candidatus Entotheonellia</taxon>
        <taxon>Candidatus Entotheonellales</taxon>
        <taxon>Candidatus Entotheonellaceae</taxon>
        <taxon>Candidatus Entotheonella</taxon>
    </lineage>
</organism>
<protein>
    <recommendedName>
        <fullName evidence="5">4Fe-4S ferredoxin-type domain-containing protein</fullName>
    </recommendedName>
</protein>
<dbReference type="FunFam" id="3.30.70.20:FF:000037">
    <property type="entry name" value="Epoxyqueuosine reductase"/>
    <property type="match status" value="1"/>
</dbReference>
<evidence type="ECO:0000256" key="3">
    <source>
        <dbReference type="ARBA" id="ARBA00023004"/>
    </source>
</evidence>
<gene>
    <name evidence="6" type="ORF">ETSY2_37450</name>
</gene>
<dbReference type="InterPro" id="IPR004453">
    <property type="entry name" value="QueG"/>
</dbReference>
<keyword evidence="2" id="KW-0479">Metal-binding</keyword>
<evidence type="ECO:0000256" key="2">
    <source>
        <dbReference type="ARBA" id="ARBA00022723"/>
    </source>
</evidence>
<feature type="domain" description="4Fe-4S ferredoxin-type" evidence="5">
    <location>
        <begin position="29"/>
        <end position="60"/>
    </location>
</feature>
<dbReference type="PANTHER" id="PTHR30002:SF4">
    <property type="entry name" value="EPOXYQUEUOSINE REDUCTASE"/>
    <property type="match status" value="1"/>
</dbReference>
<dbReference type="NCBIfam" id="TIGR00276">
    <property type="entry name" value="tRNA epoxyqueuosine(34) reductase QueG"/>
    <property type="match status" value="1"/>
</dbReference>
<dbReference type="Gene3D" id="1.25.10.10">
    <property type="entry name" value="Leucine-rich Repeat Variant"/>
    <property type="match status" value="1"/>
</dbReference>
<keyword evidence="1" id="KW-0004">4Fe-4S</keyword>
<keyword evidence="3" id="KW-0408">Iron</keyword>
<evidence type="ECO:0000256" key="1">
    <source>
        <dbReference type="ARBA" id="ARBA00022485"/>
    </source>
</evidence>
<evidence type="ECO:0000256" key="4">
    <source>
        <dbReference type="ARBA" id="ARBA00023014"/>
    </source>
</evidence>
<name>W4LTG1_9BACT</name>
<dbReference type="PANTHER" id="PTHR30002">
    <property type="entry name" value="EPOXYQUEUOSINE REDUCTASE"/>
    <property type="match status" value="1"/>
</dbReference>
<dbReference type="AlphaFoldDB" id="W4LTG1"/>
<dbReference type="HOGENOM" id="CLU_1307140_0_0_7"/>
<reference evidence="6 7" key="1">
    <citation type="journal article" date="2014" name="Nature">
        <title>An environmental bacterial taxon with a large and distinct metabolic repertoire.</title>
        <authorList>
            <person name="Wilson M.C."/>
            <person name="Mori T."/>
            <person name="Ruckert C."/>
            <person name="Uria A.R."/>
            <person name="Helf M.J."/>
            <person name="Takada K."/>
            <person name="Gernert C."/>
            <person name="Steffens U.A."/>
            <person name="Heycke N."/>
            <person name="Schmitt S."/>
            <person name="Rinke C."/>
            <person name="Helfrich E.J."/>
            <person name="Brachmann A.O."/>
            <person name="Gurgui C."/>
            <person name="Wakimoto T."/>
            <person name="Kracht M."/>
            <person name="Crusemann M."/>
            <person name="Hentschel U."/>
            <person name="Abe I."/>
            <person name="Matsunaga S."/>
            <person name="Kalinowski J."/>
            <person name="Takeyama H."/>
            <person name="Piel J."/>
        </authorList>
    </citation>
    <scope>NUCLEOTIDE SEQUENCE [LARGE SCALE GENOMIC DNA]</scope>
    <source>
        <strain evidence="7">TSY2</strain>
    </source>
</reference>
<dbReference type="Proteomes" id="UP000019140">
    <property type="component" value="Unassembled WGS sequence"/>
</dbReference>
<dbReference type="GO" id="GO:0051539">
    <property type="term" value="F:4 iron, 4 sulfur cluster binding"/>
    <property type="evidence" value="ECO:0007669"/>
    <property type="project" value="UniProtKB-KW"/>
</dbReference>
<dbReference type="InterPro" id="IPR017896">
    <property type="entry name" value="4Fe4S_Fe-S-bd"/>
</dbReference>
<keyword evidence="7" id="KW-1185">Reference proteome</keyword>
<dbReference type="InterPro" id="IPR017900">
    <property type="entry name" value="4Fe4S_Fe_S_CS"/>
</dbReference>
<dbReference type="PATRIC" id="fig|1429439.4.peg.6322"/>
<evidence type="ECO:0000313" key="7">
    <source>
        <dbReference type="Proteomes" id="UP000019140"/>
    </source>
</evidence>
<evidence type="ECO:0000313" key="6">
    <source>
        <dbReference type="EMBL" id="ETX01319.1"/>
    </source>
</evidence>
<dbReference type="EMBL" id="AZHX01001633">
    <property type="protein sequence ID" value="ETX01319.1"/>
    <property type="molecule type" value="Genomic_DNA"/>
</dbReference>
<dbReference type="InterPro" id="IPR016024">
    <property type="entry name" value="ARM-type_fold"/>
</dbReference>
<dbReference type="SUPFAM" id="SSF54862">
    <property type="entry name" value="4Fe-4S ferredoxins"/>
    <property type="match status" value="1"/>
</dbReference>
<sequence>GLGWFGKNTCILNKKLGSWIFLGELILALPLDYDRPALDHCGTCTRCIDACPTDAILEPYVLDSRQCIAYLTIELKGSIPETLRSQMGHHIFGCDICQDVCPWNRKRTSTSEASLQPQPSQVHPSLAELAQLTPQAFKARFRGTPLERTKRRGVLRNVCVAMGNSGNHAFIPLLETLADDEEELIREHAVWALARLRQAGNDATPGRRIS</sequence>
<dbReference type="Gene3D" id="3.30.70.20">
    <property type="match status" value="1"/>
</dbReference>
<keyword evidence="4" id="KW-0411">Iron-sulfur</keyword>
<dbReference type="GO" id="GO:0052693">
    <property type="term" value="F:epoxyqueuosine reductase activity"/>
    <property type="evidence" value="ECO:0007669"/>
    <property type="project" value="TreeGrafter"/>
</dbReference>
<dbReference type="SUPFAM" id="SSF48371">
    <property type="entry name" value="ARM repeat"/>
    <property type="match status" value="1"/>
</dbReference>